<dbReference type="Pfam" id="PF02614">
    <property type="entry name" value="UxaC"/>
    <property type="match status" value="1"/>
</dbReference>
<evidence type="ECO:0000256" key="5">
    <source>
        <dbReference type="ARBA" id="ARBA00020555"/>
    </source>
</evidence>
<comment type="catalytic activity">
    <reaction evidence="7">
        <text>aldehydo-D-galacturonate = keto-D-tagaturonate</text>
        <dbReference type="Rhea" id="RHEA:27702"/>
        <dbReference type="ChEBI" id="CHEBI:12952"/>
        <dbReference type="ChEBI" id="CHEBI:17886"/>
    </reaction>
</comment>
<evidence type="ECO:0000313" key="8">
    <source>
        <dbReference type="EMBL" id="GFH41936.1"/>
    </source>
</evidence>
<proteinExistence type="inferred from homology"/>
<dbReference type="SUPFAM" id="SSF51556">
    <property type="entry name" value="Metallo-dependent hydrolases"/>
    <property type="match status" value="1"/>
</dbReference>
<dbReference type="InterPro" id="IPR003766">
    <property type="entry name" value="Uronate_isomerase"/>
</dbReference>
<evidence type="ECO:0000256" key="4">
    <source>
        <dbReference type="ARBA" id="ARBA00012546"/>
    </source>
</evidence>
<comment type="pathway">
    <text evidence="2 7">Carbohydrate metabolism; pentose and glucuronate interconversion.</text>
</comment>
<dbReference type="UniPathway" id="UPA00246"/>
<name>A0A6A0BAU5_9LACT</name>
<dbReference type="Gene3D" id="1.10.2020.10">
    <property type="entry name" value="uronate isomerase, domain 2, chain A"/>
    <property type="match status" value="1"/>
</dbReference>
<dbReference type="InterPro" id="IPR032466">
    <property type="entry name" value="Metal_Hydrolase"/>
</dbReference>
<accession>A0A6A0BAU5</accession>
<dbReference type="GO" id="GO:0008880">
    <property type="term" value="F:glucuronate isomerase activity"/>
    <property type="evidence" value="ECO:0007669"/>
    <property type="project" value="UniProtKB-UniRule"/>
</dbReference>
<reference evidence="8 9" key="1">
    <citation type="submission" date="2020-02" db="EMBL/GenBank/DDBJ databases">
        <title>Draft genome sequence of Lactococcus sp. Hs30E4-3.</title>
        <authorList>
            <person name="Noda S."/>
            <person name="Yuki M."/>
            <person name="Ohkuma M."/>
        </authorList>
    </citation>
    <scope>NUCLEOTIDE SEQUENCE [LARGE SCALE GENOMIC DNA]</scope>
    <source>
        <strain evidence="8 9">Hs30E4-3</strain>
    </source>
</reference>
<comment type="caution">
    <text evidence="8">The sequence shown here is derived from an EMBL/GenBank/DDBJ whole genome shotgun (WGS) entry which is preliminary data.</text>
</comment>
<dbReference type="EMBL" id="BLLI01000008">
    <property type="protein sequence ID" value="GFH41936.1"/>
    <property type="molecule type" value="Genomic_DNA"/>
</dbReference>
<comment type="catalytic activity">
    <reaction evidence="1 7">
        <text>D-glucuronate = D-fructuronate</text>
        <dbReference type="Rhea" id="RHEA:13049"/>
        <dbReference type="ChEBI" id="CHEBI:58720"/>
        <dbReference type="ChEBI" id="CHEBI:59863"/>
        <dbReference type="EC" id="5.3.1.12"/>
    </reaction>
</comment>
<evidence type="ECO:0000256" key="7">
    <source>
        <dbReference type="HAMAP-Rule" id="MF_00675"/>
    </source>
</evidence>
<evidence type="ECO:0000256" key="6">
    <source>
        <dbReference type="ARBA" id="ARBA00023235"/>
    </source>
</evidence>
<evidence type="ECO:0000256" key="1">
    <source>
        <dbReference type="ARBA" id="ARBA00001165"/>
    </source>
</evidence>
<keyword evidence="9" id="KW-1185">Reference proteome</keyword>
<dbReference type="EC" id="5.3.1.12" evidence="4 7"/>
<keyword evidence="6 7" id="KW-0413">Isomerase</keyword>
<dbReference type="HAMAP" id="MF_00675">
    <property type="entry name" value="UxaC"/>
    <property type="match status" value="1"/>
</dbReference>
<dbReference type="PANTHER" id="PTHR30068">
    <property type="entry name" value="URONATE ISOMERASE"/>
    <property type="match status" value="1"/>
</dbReference>
<dbReference type="PANTHER" id="PTHR30068:SF4">
    <property type="entry name" value="URONATE ISOMERASE"/>
    <property type="match status" value="1"/>
</dbReference>
<sequence length="468" mass="52661">MFLDKDFVLKNDFAKELYHDYAAKQPIIDYHCHLEPKEIYDDIKFENITQAWLYGDHYKWRLMRANGVPEKLITGNGSDYDKFLAFAESCENAIGNSVYVWTNLELKRLFDIDDVLTAENAPMIWEKVNQKITDGTMSARQLIKNAHVKVICTTDDPASTLDYHQKLAAEEQAFKVYPTFRPDKAFAIGTSAFAGNIKELSEVSGITVKSFADLIQVLEERIDFFHSVGGRLSDHGFNPFPVKQAPIEVVEGIFTKALNGETLTADEIEFYSSELMFNLMKLYQAKDWAVQLHLQATRSNSTKLFNEVGVDVGGDAIADGFIEAAVQSLFDRVELACGLPKTILYSLNPKDHISLIALMGAFQGGQKGKIQYGSGWWFNDNYSGMRKQIVDLAEGGVLGNFVGMLTDSRSFLSYPRHEYFRRILCQVISEWMEDGQLPADSKLIGPIVANIAYGNAATYFGFDLPKEV</sequence>
<dbReference type="AlphaFoldDB" id="A0A6A0BAU5"/>
<dbReference type="Gene3D" id="3.20.20.140">
    <property type="entry name" value="Metal-dependent hydrolases"/>
    <property type="match status" value="1"/>
</dbReference>
<dbReference type="GO" id="GO:0019698">
    <property type="term" value="P:D-galacturonate catabolic process"/>
    <property type="evidence" value="ECO:0007669"/>
    <property type="project" value="TreeGrafter"/>
</dbReference>
<protein>
    <recommendedName>
        <fullName evidence="5 7">Uronate isomerase</fullName>
        <ecNumber evidence="4 7">5.3.1.12</ecNumber>
    </recommendedName>
    <alternativeName>
        <fullName evidence="7">Glucuronate isomerase</fullName>
    </alternativeName>
    <alternativeName>
        <fullName evidence="7">Uronic isomerase</fullName>
    </alternativeName>
</protein>
<dbReference type="Proteomes" id="UP000480303">
    <property type="component" value="Unassembled WGS sequence"/>
</dbReference>
<evidence type="ECO:0000313" key="9">
    <source>
        <dbReference type="Proteomes" id="UP000480303"/>
    </source>
</evidence>
<comment type="similarity">
    <text evidence="3 7">Belongs to the metallo-dependent hydrolases superfamily. Uronate isomerase family.</text>
</comment>
<dbReference type="RefSeq" id="WP_172207695.1">
    <property type="nucleotide sequence ID" value="NZ_BLLI01000008.1"/>
</dbReference>
<dbReference type="NCBIfam" id="NF002794">
    <property type="entry name" value="PRK02925.1"/>
    <property type="match status" value="1"/>
</dbReference>
<gene>
    <name evidence="8" type="primary">uxaC_2</name>
    <name evidence="7" type="synonym">uxaC</name>
    <name evidence="8" type="ORF">Hs30E_04870</name>
</gene>
<organism evidence="8 9">
    <name type="scientific">Pseudolactococcus hodotermopsidis</name>
    <dbReference type="NCBI Taxonomy" id="2709157"/>
    <lineage>
        <taxon>Bacteria</taxon>
        <taxon>Bacillati</taxon>
        <taxon>Bacillota</taxon>
        <taxon>Bacilli</taxon>
        <taxon>Lactobacillales</taxon>
        <taxon>Streptococcaceae</taxon>
        <taxon>Pseudolactococcus</taxon>
    </lineage>
</organism>
<dbReference type="GO" id="GO:0042840">
    <property type="term" value="P:D-glucuronate catabolic process"/>
    <property type="evidence" value="ECO:0007669"/>
    <property type="project" value="TreeGrafter"/>
</dbReference>
<evidence type="ECO:0000256" key="2">
    <source>
        <dbReference type="ARBA" id="ARBA00004892"/>
    </source>
</evidence>
<evidence type="ECO:0000256" key="3">
    <source>
        <dbReference type="ARBA" id="ARBA00008397"/>
    </source>
</evidence>